<dbReference type="EMBL" id="CM056743">
    <property type="protein sequence ID" value="KAJ8674149.1"/>
    <property type="molecule type" value="Genomic_DNA"/>
</dbReference>
<comment type="caution">
    <text evidence="1">The sequence shown here is derived from an EMBL/GenBank/DDBJ whole genome shotgun (WGS) entry which is preliminary data.</text>
</comment>
<reference evidence="1" key="1">
    <citation type="submission" date="2023-04" db="EMBL/GenBank/DDBJ databases">
        <title>A chromosome-level genome assembly of the parasitoid wasp Eretmocerus hayati.</title>
        <authorList>
            <person name="Zhong Y."/>
            <person name="Liu S."/>
            <person name="Liu Y."/>
        </authorList>
    </citation>
    <scope>NUCLEOTIDE SEQUENCE</scope>
    <source>
        <strain evidence="1">ZJU_SS_LIU_2023</strain>
    </source>
</reference>
<proteinExistence type="predicted"/>
<dbReference type="Proteomes" id="UP001239111">
    <property type="component" value="Chromosome 3"/>
</dbReference>
<gene>
    <name evidence="1" type="ORF">QAD02_005411</name>
</gene>
<keyword evidence="2" id="KW-1185">Reference proteome</keyword>
<organism evidence="1 2">
    <name type="scientific">Eretmocerus hayati</name>
    <dbReference type="NCBI Taxonomy" id="131215"/>
    <lineage>
        <taxon>Eukaryota</taxon>
        <taxon>Metazoa</taxon>
        <taxon>Ecdysozoa</taxon>
        <taxon>Arthropoda</taxon>
        <taxon>Hexapoda</taxon>
        <taxon>Insecta</taxon>
        <taxon>Pterygota</taxon>
        <taxon>Neoptera</taxon>
        <taxon>Endopterygota</taxon>
        <taxon>Hymenoptera</taxon>
        <taxon>Apocrita</taxon>
        <taxon>Proctotrupomorpha</taxon>
        <taxon>Chalcidoidea</taxon>
        <taxon>Aphelinidae</taxon>
        <taxon>Aphelininae</taxon>
        <taxon>Eretmocerus</taxon>
    </lineage>
</organism>
<name>A0ACC2NV24_9HYME</name>
<sequence length="206" mass="22850">MAPKAPGTEPGVIFCSEDAAAGETKRSLMLFGKYISSRFLIIVPGMQQQARQQVPNAAVGIHQQQIPHDVIPGMQQQAKQQAPNVNPAKEQTCFRSGGEPRVNAKPGRRTLIDRILDNNEPADATYGENFGDNDANQVPVEIFITLHIDTLEEVLQMCKDTMSSEYIERLLEESVRLGTHCSHEIQTLTDSQDNECDSWTFIADPL</sequence>
<evidence type="ECO:0000313" key="1">
    <source>
        <dbReference type="EMBL" id="KAJ8674149.1"/>
    </source>
</evidence>
<protein>
    <submittedName>
        <fullName evidence="1">Uncharacterized protein</fullName>
    </submittedName>
</protein>
<accession>A0ACC2NV24</accession>
<evidence type="ECO:0000313" key="2">
    <source>
        <dbReference type="Proteomes" id="UP001239111"/>
    </source>
</evidence>